<dbReference type="Pfam" id="PF00078">
    <property type="entry name" value="RVT_1"/>
    <property type="match status" value="1"/>
</dbReference>
<name>A0A0J7JTM3_LASNI</name>
<dbReference type="InterPro" id="IPR043502">
    <property type="entry name" value="DNA/RNA_pol_sf"/>
</dbReference>
<proteinExistence type="predicted"/>
<organism evidence="2 3">
    <name type="scientific">Lasius niger</name>
    <name type="common">Black garden ant</name>
    <dbReference type="NCBI Taxonomy" id="67767"/>
    <lineage>
        <taxon>Eukaryota</taxon>
        <taxon>Metazoa</taxon>
        <taxon>Ecdysozoa</taxon>
        <taxon>Arthropoda</taxon>
        <taxon>Hexapoda</taxon>
        <taxon>Insecta</taxon>
        <taxon>Pterygota</taxon>
        <taxon>Neoptera</taxon>
        <taxon>Endopterygota</taxon>
        <taxon>Hymenoptera</taxon>
        <taxon>Apocrita</taxon>
        <taxon>Aculeata</taxon>
        <taxon>Formicoidea</taxon>
        <taxon>Formicidae</taxon>
        <taxon>Formicinae</taxon>
        <taxon>Lasius</taxon>
        <taxon>Lasius</taxon>
    </lineage>
</organism>
<keyword evidence="2" id="KW-0255">Endonuclease</keyword>
<dbReference type="Proteomes" id="UP000036403">
    <property type="component" value="Unassembled WGS sequence"/>
</dbReference>
<dbReference type="OrthoDB" id="7697103at2759"/>
<keyword evidence="2" id="KW-0695">RNA-directed DNA polymerase</keyword>
<dbReference type="InterPro" id="IPR000477">
    <property type="entry name" value="RT_dom"/>
</dbReference>
<dbReference type="GO" id="GO:0003964">
    <property type="term" value="F:RNA-directed DNA polymerase activity"/>
    <property type="evidence" value="ECO:0007669"/>
    <property type="project" value="UniProtKB-KW"/>
</dbReference>
<gene>
    <name evidence="2" type="ORF">RF55_25979</name>
</gene>
<dbReference type="PANTHER" id="PTHR47027:SF20">
    <property type="entry name" value="REVERSE TRANSCRIPTASE-LIKE PROTEIN WITH RNA-DIRECTED DNA POLYMERASE DOMAIN"/>
    <property type="match status" value="1"/>
</dbReference>
<keyword evidence="2" id="KW-0808">Transferase</keyword>
<feature type="domain" description="Reverse transcriptase" evidence="1">
    <location>
        <begin position="11"/>
        <end position="126"/>
    </location>
</feature>
<keyword evidence="3" id="KW-1185">Reference proteome</keyword>
<dbReference type="CDD" id="cd01650">
    <property type="entry name" value="RT_nLTR_like"/>
    <property type="match status" value="1"/>
</dbReference>
<dbReference type="PaxDb" id="67767-A0A0J7JTM3"/>
<sequence length="159" mass="18518">MITPIYKKGDKKDCKNYRGISVLNTAYKILSFILCERLKPYLTDIIGDYQCGFRPGKSTTDQIFTLRQILEKTREFQIDTHHLFIDFKQAYDSIIRDELYCTMTELGIPKRLIQLCEMTLADTRSAVRISKKVSEPSQTTRVPDNSTHFLVTCSTYVWK</sequence>
<dbReference type="PANTHER" id="PTHR47027">
    <property type="entry name" value="REVERSE TRANSCRIPTASE DOMAIN-CONTAINING PROTEIN"/>
    <property type="match status" value="1"/>
</dbReference>
<dbReference type="EMBL" id="LBMM01034274">
    <property type="protein sequence ID" value="KMQ81552.1"/>
    <property type="molecule type" value="Genomic_DNA"/>
</dbReference>
<dbReference type="STRING" id="67767.A0A0J7JTM3"/>
<dbReference type="SUPFAM" id="SSF56672">
    <property type="entry name" value="DNA/RNA polymerases"/>
    <property type="match status" value="1"/>
</dbReference>
<accession>A0A0J7JTM3</accession>
<keyword evidence="2" id="KW-0548">Nucleotidyltransferase</keyword>
<comment type="caution">
    <text evidence="2">The sequence shown here is derived from an EMBL/GenBank/DDBJ whole genome shotgun (WGS) entry which is preliminary data.</text>
</comment>
<evidence type="ECO:0000313" key="2">
    <source>
        <dbReference type="EMBL" id="KMQ81552.1"/>
    </source>
</evidence>
<evidence type="ECO:0000259" key="1">
    <source>
        <dbReference type="Pfam" id="PF00078"/>
    </source>
</evidence>
<protein>
    <submittedName>
        <fullName evidence="2">Endonuclease-reverse transcriptase</fullName>
    </submittedName>
</protein>
<dbReference type="GO" id="GO:0004519">
    <property type="term" value="F:endonuclease activity"/>
    <property type="evidence" value="ECO:0007669"/>
    <property type="project" value="UniProtKB-KW"/>
</dbReference>
<dbReference type="AlphaFoldDB" id="A0A0J7JTM3"/>
<keyword evidence="2" id="KW-0540">Nuclease</keyword>
<evidence type="ECO:0000313" key="3">
    <source>
        <dbReference type="Proteomes" id="UP000036403"/>
    </source>
</evidence>
<keyword evidence="2" id="KW-0378">Hydrolase</keyword>
<reference evidence="2 3" key="1">
    <citation type="submission" date="2015-04" db="EMBL/GenBank/DDBJ databases">
        <title>Lasius niger genome sequencing.</title>
        <authorList>
            <person name="Konorov E.A."/>
            <person name="Nikitin M.A."/>
            <person name="Kirill M.V."/>
            <person name="Chang P."/>
        </authorList>
    </citation>
    <scope>NUCLEOTIDE SEQUENCE [LARGE SCALE GENOMIC DNA]</scope>
    <source>
        <tissue evidence="2">Whole</tissue>
    </source>
</reference>